<name>A0ACC2LPA6_PERAE</name>
<reference evidence="1 2" key="1">
    <citation type="journal article" date="2022" name="Hortic Res">
        <title>A haplotype resolved chromosomal level avocado genome allows analysis of novel avocado genes.</title>
        <authorList>
            <person name="Nath O."/>
            <person name="Fletcher S.J."/>
            <person name="Hayward A."/>
            <person name="Shaw L.M."/>
            <person name="Masouleh A.K."/>
            <person name="Furtado A."/>
            <person name="Henry R.J."/>
            <person name="Mitter N."/>
        </authorList>
    </citation>
    <scope>NUCLEOTIDE SEQUENCE [LARGE SCALE GENOMIC DNA]</scope>
    <source>
        <strain evidence="2">cv. Hass</strain>
    </source>
</reference>
<comment type="caution">
    <text evidence="1">The sequence shown here is derived from an EMBL/GenBank/DDBJ whole genome shotgun (WGS) entry which is preliminary data.</text>
</comment>
<sequence>MATPLFSFIILLMTTQFKLTSAISVHDSAMANCPTKCGNVDIGLPFGIGTGCFLEGFEVICNKSTPYLSKSNLQLLEILPRAVRVNSTNFIAKTCFSDEKMGQAMIQLPEESPFTICTTSNILVNIGCNMSGSATTTDEKVVQTSCEVSCPSNEWEVNSACNGIGCCQTSLPAVRKNLLIAVEQFNPGITNCSYGFVVENGTYIFTESDLSDFNTTANISMRLEWSVGKEWNCSNAKRFLCGVNTQCHDSEDEHFCTRLQGYDGDPTFYGSFGCQG</sequence>
<keyword evidence="2" id="KW-1185">Reference proteome</keyword>
<evidence type="ECO:0000313" key="1">
    <source>
        <dbReference type="EMBL" id="KAJ8634889.1"/>
    </source>
</evidence>
<proteinExistence type="predicted"/>
<protein>
    <submittedName>
        <fullName evidence="1">Uncharacterized protein</fullName>
    </submittedName>
</protein>
<organism evidence="1 2">
    <name type="scientific">Persea americana</name>
    <name type="common">Avocado</name>
    <dbReference type="NCBI Taxonomy" id="3435"/>
    <lineage>
        <taxon>Eukaryota</taxon>
        <taxon>Viridiplantae</taxon>
        <taxon>Streptophyta</taxon>
        <taxon>Embryophyta</taxon>
        <taxon>Tracheophyta</taxon>
        <taxon>Spermatophyta</taxon>
        <taxon>Magnoliopsida</taxon>
        <taxon>Magnoliidae</taxon>
        <taxon>Laurales</taxon>
        <taxon>Lauraceae</taxon>
        <taxon>Persea</taxon>
    </lineage>
</organism>
<gene>
    <name evidence="1" type="ORF">MRB53_009156</name>
</gene>
<accession>A0ACC2LPA6</accession>
<dbReference type="EMBL" id="CM056811">
    <property type="protein sequence ID" value="KAJ8634889.1"/>
    <property type="molecule type" value="Genomic_DNA"/>
</dbReference>
<dbReference type="Proteomes" id="UP001234297">
    <property type="component" value="Chromosome 3"/>
</dbReference>
<evidence type="ECO:0000313" key="2">
    <source>
        <dbReference type="Proteomes" id="UP001234297"/>
    </source>
</evidence>